<dbReference type="GeneID" id="127149446"/>
<accession>A0ABM3KT04</accession>
<proteinExistence type="predicted"/>
<protein>
    <submittedName>
        <fullName evidence="2">Uncharacterized protein LOC127149446</fullName>
    </submittedName>
</protein>
<reference evidence="2" key="1">
    <citation type="submission" date="2025-08" db="UniProtKB">
        <authorList>
            <consortium name="RefSeq"/>
        </authorList>
    </citation>
    <scope>IDENTIFICATION</scope>
    <source>
        <tissue evidence="2">Stem</tissue>
    </source>
</reference>
<evidence type="ECO:0000313" key="2">
    <source>
        <dbReference type="RefSeq" id="XP_050940907.1"/>
    </source>
</evidence>
<keyword evidence="1" id="KW-1185">Reference proteome</keyword>
<gene>
    <name evidence="2" type="primary">LOC127149446</name>
</gene>
<dbReference type="Proteomes" id="UP001652600">
    <property type="component" value="Chromosome 5"/>
</dbReference>
<name>A0ABM3KT04_CUCME</name>
<sequence>MYFSEKLNGVALNYPTYDKELYALDVSFLDSITISEGHTTLSPEIRTSLKEDLCWHLLLDHGHTQISGLFAQKGNPSTWEDKFHTRKELILTATHKNLVPPECQIQLLQLQSTSTRLANSVYCTRTQTRSTQSPIALLGGQSPNSLKGLIQGFIKQEGNKLAFWAQFRGSYHPLIREQKGVLLKEKLMKDQALRNGWH</sequence>
<dbReference type="RefSeq" id="XP_050940907.1">
    <property type="nucleotide sequence ID" value="XM_051084950.1"/>
</dbReference>
<evidence type="ECO:0000313" key="1">
    <source>
        <dbReference type="Proteomes" id="UP001652600"/>
    </source>
</evidence>
<organism evidence="1 2">
    <name type="scientific">Cucumis melo</name>
    <name type="common">Muskmelon</name>
    <dbReference type="NCBI Taxonomy" id="3656"/>
    <lineage>
        <taxon>Eukaryota</taxon>
        <taxon>Viridiplantae</taxon>
        <taxon>Streptophyta</taxon>
        <taxon>Embryophyta</taxon>
        <taxon>Tracheophyta</taxon>
        <taxon>Spermatophyta</taxon>
        <taxon>Magnoliopsida</taxon>
        <taxon>eudicotyledons</taxon>
        <taxon>Gunneridae</taxon>
        <taxon>Pentapetalae</taxon>
        <taxon>rosids</taxon>
        <taxon>fabids</taxon>
        <taxon>Cucurbitales</taxon>
        <taxon>Cucurbitaceae</taxon>
        <taxon>Benincaseae</taxon>
        <taxon>Cucumis</taxon>
    </lineage>
</organism>